<name>A0A841YVY4_9LIST</name>
<evidence type="ECO:0000313" key="2">
    <source>
        <dbReference type="Proteomes" id="UP000569903"/>
    </source>
</evidence>
<reference evidence="1 2" key="1">
    <citation type="submission" date="2020-03" db="EMBL/GenBank/DDBJ databases">
        <title>Soil Listeria distribution.</title>
        <authorList>
            <person name="Liao J."/>
            <person name="Wiedmann M."/>
        </authorList>
    </citation>
    <scope>NUCLEOTIDE SEQUENCE [LARGE SCALE GENOMIC DNA]</scope>
    <source>
        <strain evidence="1 2">FSL L7-1614</strain>
    </source>
</reference>
<accession>A0A841YVY4</accession>
<evidence type="ECO:0000313" key="1">
    <source>
        <dbReference type="EMBL" id="MBC1457122.1"/>
    </source>
</evidence>
<sequence length="148" mass="16753">MKKSKAQKFITAFILGIVMLGVPLLTAYASVSQNVNIKFQHEVVNGAKNDKYHKLKKGYVNLNLIVSAEGKVATPVTITLKKEKFGFDTSYGTRTFIPGKSYTGKTTTHQYYVDGDSSKYYLIANKSNRYYWVPQMAHSKTNRQVRQT</sequence>
<protein>
    <submittedName>
        <fullName evidence="1">Uncharacterized protein</fullName>
    </submittedName>
</protein>
<proteinExistence type="predicted"/>
<comment type="caution">
    <text evidence="1">The sequence shown here is derived from an EMBL/GenBank/DDBJ whole genome shotgun (WGS) entry which is preliminary data.</text>
</comment>
<dbReference type="AlphaFoldDB" id="A0A841YVY4"/>
<organism evidence="1 2">
    <name type="scientific">Listeria newyorkensis</name>
    <dbReference type="NCBI Taxonomy" id="1497681"/>
    <lineage>
        <taxon>Bacteria</taxon>
        <taxon>Bacillati</taxon>
        <taxon>Bacillota</taxon>
        <taxon>Bacilli</taxon>
        <taxon>Bacillales</taxon>
        <taxon>Listeriaceae</taxon>
        <taxon>Listeria</taxon>
    </lineage>
</organism>
<dbReference type="EMBL" id="JAARQN010000003">
    <property type="protein sequence ID" value="MBC1457122.1"/>
    <property type="molecule type" value="Genomic_DNA"/>
</dbReference>
<dbReference type="RefSeq" id="WP_185388447.1">
    <property type="nucleotide sequence ID" value="NZ_JAARQN010000003.1"/>
</dbReference>
<dbReference type="Proteomes" id="UP000569903">
    <property type="component" value="Unassembled WGS sequence"/>
</dbReference>
<gene>
    <name evidence="1" type="ORF">HB850_05085</name>
</gene>